<dbReference type="Proteomes" id="UP000092596">
    <property type="component" value="Chromosome"/>
</dbReference>
<name>A0A1B0ZFU9_9MICO</name>
<keyword evidence="2" id="KW-0804">Transcription</keyword>
<dbReference type="PROSITE" id="PS51000">
    <property type="entry name" value="HTH_DEOR_2"/>
    <property type="match status" value="1"/>
</dbReference>
<dbReference type="Pfam" id="PF13280">
    <property type="entry name" value="WYL"/>
    <property type="match status" value="1"/>
</dbReference>
<dbReference type="SMART" id="SM00420">
    <property type="entry name" value="HTH_DEOR"/>
    <property type="match status" value="1"/>
</dbReference>
<dbReference type="RefSeq" id="WP_065247171.1">
    <property type="nucleotide sequence ID" value="NZ_CP012117.1"/>
</dbReference>
<evidence type="ECO:0000256" key="2">
    <source>
        <dbReference type="ARBA" id="ARBA00023163"/>
    </source>
</evidence>
<evidence type="ECO:0000313" key="4">
    <source>
        <dbReference type="EMBL" id="ANP26811.1"/>
    </source>
</evidence>
<dbReference type="InterPro" id="IPR013196">
    <property type="entry name" value="HTH_11"/>
</dbReference>
<evidence type="ECO:0000256" key="1">
    <source>
        <dbReference type="ARBA" id="ARBA00023015"/>
    </source>
</evidence>
<sequence>MKSSRLMSILLLLQTHERMTSQELARRLEVSSRTILRDITALSAAGVPIYTERGRGGAIVLDHRARLDVSRLDPHELQLLSVAGLDEDLLEQIGLHAVHVRTQQKLTAVAAREQPSATLPLPEVLHVDPSGWFTAEQELDVADLLTAARNRQRIRLRYRRSGESSGKWVVADPYGLVNKAGSWYLVADVASQPRMFNTSRIETRELLTDSAVLRPDCDLRSVWQELLTSFQSAPGIEVHAQLRSTRLDLARRILRGRMIRFDGSEDEWTHIVVHYPDVESVRQLLQFGDHIRILRPAAAVVRFREIAVQIVQFHSAQSTADHRRRDR</sequence>
<dbReference type="Pfam" id="PF25583">
    <property type="entry name" value="WCX"/>
    <property type="match status" value="1"/>
</dbReference>
<keyword evidence="1" id="KW-0805">Transcription regulation</keyword>
<dbReference type="InterPro" id="IPR036390">
    <property type="entry name" value="WH_DNA-bd_sf"/>
</dbReference>
<accession>A0A1B0ZFU9</accession>
<dbReference type="AlphaFoldDB" id="A0A1B0ZFU9"/>
<dbReference type="EMBL" id="CP012117">
    <property type="protein sequence ID" value="ANP26811.1"/>
    <property type="molecule type" value="Genomic_DNA"/>
</dbReference>
<dbReference type="Pfam" id="PF08279">
    <property type="entry name" value="HTH_11"/>
    <property type="match status" value="1"/>
</dbReference>
<proteinExistence type="predicted"/>
<dbReference type="STRING" id="1630135.DAD186_02520"/>
<dbReference type="InterPro" id="IPR036388">
    <property type="entry name" value="WH-like_DNA-bd_sf"/>
</dbReference>
<dbReference type="PANTHER" id="PTHR34580:SF1">
    <property type="entry name" value="PROTEIN PAFC"/>
    <property type="match status" value="1"/>
</dbReference>
<dbReference type="GO" id="GO:0003700">
    <property type="term" value="F:DNA-binding transcription factor activity"/>
    <property type="evidence" value="ECO:0007669"/>
    <property type="project" value="InterPro"/>
</dbReference>
<feature type="domain" description="HTH deoR-type" evidence="3">
    <location>
        <begin position="2"/>
        <end position="60"/>
    </location>
</feature>
<gene>
    <name evidence="4" type="ORF">DAD186_02520</name>
</gene>
<dbReference type="Gene3D" id="1.10.10.10">
    <property type="entry name" value="Winged helix-like DNA-binding domain superfamily/Winged helix DNA-binding domain"/>
    <property type="match status" value="1"/>
</dbReference>
<dbReference type="PROSITE" id="PS52050">
    <property type="entry name" value="WYL"/>
    <property type="match status" value="1"/>
</dbReference>
<evidence type="ECO:0000259" key="3">
    <source>
        <dbReference type="PROSITE" id="PS51000"/>
    </source>
</evidence>
<dbReference type="InterPro" id="IPR001034">
    <property type="entry name" value="DeoR_HTH"/>
</dbReference>
<protein>
    <recommendedName>
        <fullName evidence="3">HTH deoR-type domain-containing protein</fullName>
    </recommendedName>
</protein>
<evidence type="ECO:0000313" key="5">
    <source>
        <dbReference type="Proteomes" id="UP000092596"/>
    </source>
</evidence>
<reference evidence="4 5" key="1">
    <citation type="submission" date="2015-06" db="EMBL/GenBank/DDBJ databases">
        <title>Investigation of pathophysiology for high-risk pregnancy and development of treatment modality based on it.</title>
        <authorList>
            <person name="Kim B.-C."/>
            <person name="Lim S."/>
        </authorList>
    </citation>
    <scope>NUCLEOTIDE SEQUENCE [LARGE SCALE GENOMIC DNA]</scope>
    <source>
        <strain evidence="4 5">AD1-86</strain>
    </source>
</reference>
<dbReference type="InterPro" id="IPR026881">
    <property type="entry name" value="WYL_dom"/>
</dbReference>
<dbReference type="KEGG" id="dva:DAD186_02520"/>
<dbReference type="PATRIC" id="fig|1630135.4.peg.254"/>
<dbReference type="InterPro" id="IPR057727">
    <property type="entry name" value="WCX_dom"/>
</dbReference>
<organism evidence="4 5">
    <name type="scientific">Dermabacter vaginalis</name>
    <dbReference type="NCBI Taxonomy" id="1630135"/>
    <lineage>
        <taxon>Bacteria</taxon>
        <taxon>Bacillati</taxon>
        <taxon>Actinomycetota</taxon>
        <taxon>Actinomycetes</taxon>
        <taxon>Micrococcales</taxon>
        <taxon>Dermabacteraceae</taxon>
        <taxon>Dermabacter</taxon>
    </lineage>
</organism>
<dbReference type="InterPro" id="IPR051534">
    <property type="entry name" value="CBASS_pafABC_assoc_protein"/>
</dbReference>
<dbReference type="PANTHER" id="PTHR34580">
    <property type="match status" value="1"/>
</dbReference>
<dbReference type="SUPFAM" id="SSF46785">
    <property type="entry name" value="Winged helix' DNA-binding domain"/>
    <property type="match status" value="1"/>
</dbReference>